<dbReference type="Gene3D" id="2.60.270.50">
    <property type="match status" value="1"/>
</dbReference>
<keyword evidence="1" id="KW-0732">Signal</keyword>
<feature type="chain" id="PRO_5021872008" description="Crystal protein ET79" evidence="1">
    <location>
        <begin position="22"/>
        <end position="149"/>
    </location>
</feature>
<organism evidence="2 3">
    <name type="scientific">Kitasatospora acidiphila</name>
    <dbReference type="NCBI Taxonomy" id="2567942"/>
    <lineage>
        <taxon>Bacteria</taxon>
        <taxon>Bacillati</taxon>
        <taxon>Actinomycetota</taxon>
        <taxon>Actinomycetes</taxon>
        <taxon>Kitasatosporales</taxon>
        <taxon>Streptomycetaceae</taxon>
        <taxon>Kitasatospora</taxon>
    </lineage>
</organism>
<evidence type="ECO:0000256" key="1">
    <source>
        <dbReference type="SAM" id="SignalP"/>
    </source>
</evidence>
<feature type="signal peptide" evidence="1">
    <location>
        <begin position="1"/>
        <end position="21"/>
    </location>
</feature>
<dbReference type="Proteomes" id="UP000319103">
    <property type="component" value="Unassembled WGS sequence"/>
</dbReference>
<proteinExistence type="predicted"/>
<comment type="caution">
    <text evidence="2">The sequence shown here is derived from an EMBL/GenBank/DDBJ whole genome shotgun (WGS) entry which is preliminary data.</text>
</comment>
<dbReference type="RefSeq" id="WP_141634125.1">
    <property type="nucleotide sequence ID" value="NZ_VIGB01000003.1"/>
</dbReference>
<gene>
    <name evidence="2" type="ORF">E6W39_16205</name>
</gene>
<reference evidence="2 3" key="1">
    <citation type="submission" date="2019-06" db="EMBL/GenBank/DDBJ databases">
        <title>Description of Kitasatospora acidophila sp. nov. isolated from pine grove soil, and reclassification of Streptomyces novaecaesareae to Kitasatospora novaeceasareae comb. nov.</title>
        <authorList>
            <person name="Kim M.J."/>
        </authorList>
    </citation>
    <scope>NUCLEOTIDE SEQUENCE [LARGE SCALE GENOMIC DNA]</scope>
    <source>
        <strain evidence="2 3">MMS16-CNU292</strain>
    </source>
</reference>
<name>A0A540W3E6_9ACTN</name>
<keyword evidence="3" id="KW-1185">Reference proteome</keyword>
<protein>
    <recommendedName>
        <fullName evidence="4">Crystal protein ET79</fullName>
    </recommendedName>
</protein>
<dbReference type="AlphaFoldDB" id="A0A540W3E6"/>
<accession>A0A540W3E6</accession>
<evidence type="ECO:0000313" key="3">
    <source>
        <dbReference type="Proteomes" id="UP000319103"/>
    </source>
</evidence>
<dbReference type="OrthoDB" id="3872072at2"/>
<sequence>MAAAVFAAGTAVAGLAVPASAAPVPNAARSTNVYFENATGCDLVKTGASLDHGIWSTEVPQDVKDGQTGSWASESNGLATGTEGRATFTAYGCGNPSLNYKQVQVHWDNPFVGSNGYDEDGTDGAFSISRTGDGKGNNATINWRVAVKQ</sequence>
<evidence type="ECO:0000313" key="2">
    <source>
        <dbReference type="EMBL" id="TQF03492.1"/>
    </source>
</evidence>
<evidence type="ECO:0008006" key="4">
    <source>
        <dbReference type="Google" id="ProtNLM"/>
    </source>
</evidence>
<dbReference type="EMBL" id="VIGB01000003">
    <property type="protein sequence ID" value="TQF03492.1"/>
    <property type="molecule type" value="Genomic_DNA"/>
</dbReference>